<protein>
    <submittedName>
        <fullName evidence="5">Uncharacterized protein</fullName>
    </submittedName>
</protein>
<dbReference type="PANTHER" id="PTHR23121">
    <property type="entry name" value="SODIUM-DEPENDENT GLUCOSE TRANSPORTER 1"/>
    <property type="match status" value="1"/>
</dbReference>
<keyword evidence="1 4" id="KW-0812">Transmembrane</keyword>
<evidence type="ECO:0000256" key="2">
    <source>
        <dbReference type="ARBA" id="ARBA00022989"/>
    </source>
</evidence>
<sequence length="836" mass="90355">MAVFDLTTKKSEYASKLFRTGVLFASFLAFGVSRSLQGPTMLELQKQINADTNTFQIIFILGLITFPFGNVLGGVLIEKMSPCLLLSISMVILSISNFVIPFSSNIGTLASGSAFAELAFGFIDTGGNVFCLRMWNEKSGPYLNALYLSQGMGFMLAPILAESILPDSVPTDVTKDQNQTNGEDHIAKIPLSDHTIEFQDFDMFTPLQALYMGIGSVSMVIGIGFMFGIPADTKVGSYNLPQDAETGSNVNQSHTRLLQILLIITMTIFSMLANGMSFTYGYFLTAYVVKGSYQLSPQSGARLTSIYYGSLVLMRGVNIPLVAKFQSFHILLFDLASVFIGSICVATLSTFWGLQIGTVLIGLGVGSLFPMGLVWMRSKMELSGKVTALLCVATTLGAQLLRIPEGAFIDTVPMVHGFSRSLAGPTMLELEKQVHGNANTFQIVFLLGAITFPLGNILAGFIMDKISPCLILFFATLILSFSNCSIPFSPNITVLATGTSFSEFALGALHMAQGIGFLMAPILAERVLTTAIDSEMATLHIPMNKTIDELLEVSAEVTTHPGMITPLQSLYLSIGFAALIVAVGFIFGIPADLKNTNVLDFPLDQIKALESKLMPSKSESWSTTLLISIMTFYSLCGYGLSFAFGSFLTAFSVFGPLGLTPQIGARITSFYYGAQVLMRALNVFLVGKFRRITLVWFYLILVTLGAFILFVIPGVYGLALGSIVVGLGSGSLFPMGLLWIQGEMEISSKVTGLFCLGTTLGAQFFRFPEGAFISSVPRVHLYLLITALASCVVSFFAANAIVSRRKADMRQANSRLSTISLNIPKHILAQAGQFTK</sequence>
<dbReference type="AlphaFoldDB" id="A0A553PL45"/>
<evidence type="ECO:0000313" key="5">
    <source>
        <dbReference type="EMBL" id="TRY78410.1"/>
    </source>
</evidence>
<feature type="transmembrane region" description="Helical" evidence="4">
    <location>
        <begin position="621"/>
        <end position="640"/>
    </location>
</feature>
<feature type="transmembrane region" description="Helical" evidence="4">
    <location>
        <begin position="779"/>
        <end position="802"/>
    </location>
</feature>
<feature type="transmembrane region" description="Helical" evidence="4">
    <location>
        <begin position="386"/>
        <end position="404"/>
    </location>
</feature>
<feature type="transmembrane region" description="Helical" evidence="4">
    <location>
        <begin position="330"/>
        <end position="348"/>
    </location>
</feature>
<dbReference type="InterPro" id="IPR011701">
    <property type="entry name" value="MFS"/>
</dbReference>
<dbReference type="PANTHER" id="PTHR23121:SF9">
    <property type="entry name" value="SODIUM-DEPENDENT GLUCOSE TRANSPORTER 1"/>
    <property type="match status" value="1"/>
</dbReference>
<evidence type="ECO:0000313" key="6">
    <source>
        <dbReference type="Proteomes" id="UP000318571"/>
    </source>
</evidence>
<feature type="transmembrane region" description="Helical" evidence="4">
    <location>
        <begin position="750"/>
        <end position="767"/>
    </location>
</feature>
<feature type="transmembrane region" description="Helical" evidence="4">
    <location>
        <begin position="209"/>
        <end position="229"/>
    </location>
</feature>
<name>A0A553PL45_TIGCA</name>
<feature type="transmembrane region" description="Helical" evidence="4">
    <location>
        <begin position="354"/>
        <end position="374"/>
    </location>
</feature>
<comment type="caution">
    <text evidence="5">The sequence shown here is derived from an EMBL/GenBank/DDBJ whole genome shotgun (WGS) entry which is preliminary data.</text>
</comment>
<dbReference type="InterPro" id="IPR036259">
    <property type="entry name" value="MFS_trans_sf"/>
</dbReference>
<dbReference type="Gene3D" id="1.20.1250.20">
    <property type="entry name" value="MFS general substrate transporter like domains"/>
    <property type="match status" value="2"/>
</dbReference>
<gene>
    <name evidence="5" type="ORF">TCAL_07846</name>
</gene>
<accession>A0A553PL45</accession>
<feature type="transmembrane region" description="Helical" evidence="4">
    <location>
        <begin position="114"/>
        <end position="135"/>
    </location>
</feature>
<feature type="transmembrane region" description="Helical" evidence="4">
    <location>
        <begin position="441"/>
        <end position="463"/>
    </location>
</feature>
<feature type="transmembrane region" description="Helical" evidence="4">
    <location>
        <begin position="670"/>
        <end position="687"/>
    </location>
</feature>
<dbReference type="EMBL" id="VCGU01000003">
    <property type="protein sequence ID" value="TRY78410.1"/>
    <property type="molecule type" value="Genomic_DNA"/>
</dbReference>
<keyword evidence="2 4" id="KW-1133">Transmembrane helix</keyword>
<feature type="transmembrane region" description="Helical" evidence="4">
    <location>
        <begin position="718"/>
        <end position="738"/>
    </location>
</feature>
<feature type="transmembrane region" description="Helical" evidence="4">
    <location>
        <begin position="142"/>
        <end position="161"/>
    </location>
</feature>
<feature type="transmembrane region" description="Helical" evidence="4">
    <location>
        <begin position="570"/>
        <end position="591"/>
    </location>
</feature>
<feature type="transmembrane region" description="Helical" evidence="4">
    <location>
        <begin position="260"/>
        <end position="285"/>
    </location>
</feature>
<dbReference type="Pfam" id="PF07690">
    <property type="entry name" value="MFS_1"/>
    <property type="match status" value="1"/>
</dbReference>
<organism evidence="5 6">
    <name type="scientific">Tigriopus californicus</name>
    <name type="common">Marine copepod</name>
    <dbReference type="NCBI Taxonomy" id="6832"/>
    <lineage>
        <taxon>Eukaryota</taxon>
        <taxon>Metazoa</taxon>
        <taxon>Ecdysozoa</taxon>
        <taxon>Arthropoda</taxon>
        <taxon>Crustacea</taxon>
        <taxon>Multicrustacea</taxon>
        <taxon>Hexanauplia</taxon>
        <taxon>Copepoda</taxon>
        <taxon>Harpacticoida</taxon>
        <taxon>Harpacticidae</taxon>
        <taxon>Tigriopus</taxon>
    </lineage>
</organism>
<dbReference type="OMA" id="TVINARM"/>
<feature type="transmembrane region" description="Helical" evidence="4">
    <location>
        <begin position="694"/>
        <end position="712"/>
    </location>
</feature>
<evidence type="ECO:0000256" key="3">
    <source>
        <dbReference type="ARBA" id="ARBA00023136"/>
    </source>
</evidence>
<evidence type="ECO:0000256" key="1">
    <source>
        <dbReference type="ARBA" id="ARBA00022692"/>
    </source>
</evidence>
<evidence type="ECO:0000256" key="4">
    <source>
        <dbReference type="SAM" id="Phobius"/>
    </source>
</evidence>
<dbReference type="GO" id="GO:0022857">
    <property type="term" value="F:transmembrane transporter activity"/>
    <property type="evidence" value="ECO:0007669"/>
    <property type="project" value="InterPro"/>
</dbReference>
<feature type="transmembrane region" description="Helical" evidence="4">
    <location>
        <begin position="84"/>
        <end position="102"/>
    </location>
</feature>
<feature type="transmembrane region" description="Helical" evidence="4">
    <location>
        <begin position="56"/>
        <end position="77"/>
    </location>
</feature>
<feature type="transmembrane region" description="Helical" evidence="4">
    <location>
        <begin position="470"/>
        <end position="492"/>
    </location>
</feature>
<feature type="transmembrane region" description="Helical" evidence="4">
    <location>
        <begin position="17"/>
        <end position="36"/>
    </location>
</feature>
<reference evidence="5 6" key="1">
    <citation type="journal article" date="2018" name="Nat. Ecol. Evol.">
        <title>Genomic signatures of mitonuclear coevolution across populations of Tigriopus californicus.</title>
        <authorList>
            <person name="Barreto F.S."/>
            <person name="Watson E.T."/>
            <person name="Lima T.G."/>
            <person name="Willett C.S."/>
            <person name="Edmands S."/>
            <person name="Li W."/>
            <person name="Burton R.S."/>
        </authorList>
    </citation>
    <scope>NUCLEOTIDE SEQUENCE [LARGE SCALE GENOMIC DNA]</scope>
    <source>
        <strain evidence="5 6">San Diego</strain>
    </source>
</reference>
<keyword evidence="3 4" id="KW-0472">Membrane</keyword>
<feature type="transmembrane region" description="Helical" evidence="4">
    <location>
        <begin position="305"/>
        <end position="323"/>
    </location>
</feature>
<dbReference type="SUPFAM" id="SSF103473">
    <property type="entry name" value="MFS general substrate transporter"/>
    <property type="match status" value="2"/>
</dbReference>
<dbReference type="Proteomes" id="UP000318571">
    <property type="component" value="Chromosome 11"/>
</dbReference>
<keyword evidence="6" id="KW-1185">Reference proteome</keyword>
<proteinExistence type="predicted"/>